<accession>A0A5F8GH35</accession>
<dbReference type="PANTHER" id="PTHR48033:SF2">
    <property type="entry name" value="HETEROGENEOUS NUCLEAR RIBONUCLEOPROTEIN D-LIKE"/>
    <property type="match status" value="1"/>
</dbReference>
<dbReference type="InterPro" id="IPR035979">
    <property type="entry name" value="RBD_domain_sf"/>
</dbReference>
<dbReference type="GO" id="GO:0010468">
    <property type="term" value="P:regulation of gene expression"/>
    <property type="evidence" value="ECO:0000318"/>
    <property type="project" value="GO_Central"/>
</dbReference>
<reference evidence="11" key="2">
    <citation type="submission" date="2025-08" db="UniProtKB">
        <authorList>
            <consortium name="Ensembl"/>
        </authorList>
    </citation>
    <scope>IDENTIFICATION</scope>
</reference>
<evidence type="ECO:0000313" key="12">
    <source>
        <dbReference type="Proteomes" id="UP000002280"/>
    </source>
</evidence>
<protein>
    <recommendedName>
        <fullName evidence="10">RRM domain-containing protein</fullName>
    </recommendedName>
</protein>
<dbReference type="GO" id="GO:0005737">
    <property type="term" value="C:cytoplasm"/>
    <property type="evidence" value="ECO:0007669"/>
    <property type="project" value="UniProtKB-SubCell"/>
</dbReference>
<dbReference type="SUPFAM" id="SSF54928">
    <property type="entry name" value="RNA-binding domain, RBD"/>
    <property type="match status" value="1"/>
</dbReference>
<evidence type="ECO:0000256" key="4">
    <source>
        <dbReference type="ARBA" id="ARBA00022490"/>
    </source>
</evidence>
<evidence type="ECO:0000259" key="10">
    <source>
        <dbReference type="PROSITE" id="PS50102"/>
    </source>
</evidence>
<dbReference type="AlphaFoldDB" id="A0A5F8GH35"/>
<dbReference type="InterPro" id="IPR012677">
    <property type="entry name" value="Nucleotide-bd_a/b_plait_sf"/>
</dbReference>
<keyword evidence="12" id="KW-1185">Reference proteome</keyword>
<evidence type="ECO:0000256" key="5">
    <source>
        <dbReference type="ARBA" id="ARBA00022737"/>
    </source>
</evidence>
<evidence type="ECO:0000256" key="2">
    <source>
        <dbReference type="ARBA" id="ARBA00004496"/>
    </source>
</evidence>
<dbReference type="OMA" id="HIINGHQ"/>
<dbReference type="InterPro" id="IPR000504">
    <property type="entry name" value="RRM_dom"/>
</dbReference>
<dbReference type="PANTHER" id="PTHR48033">
    <property type="entry name" value="RNA-BINDING (RRM/RBD/RNP MOTIFS) FAMILY PROTEIN"/>
    <property type="match status" value="1"/>
</dbReference>
<keyword evidence="6 8" id="KW-0694">RNA-binding</keyword>
<evidence type="ECO:0000313" key="11">
    <source>
        <dbReference type="Ensembl" id="ENSMODP00000046471.1"/>
    </source>
</evidence>
<dbReference type="Ensembl" id="ENSMODT00000007014.2">
    <property type="protein sequence ID" value="ENSMODP00000046471.1"/>
    <property type="gene ID" value="ENSMODG00000005557.2"/>
</dbReference>
<sequence>MEDVNEYSNMEKFTFKINTSKNQQDDGKMFIGGRSWETNKKDLTEYLSRFGEVIDCTIKTDPITGTLTVFGFVLFRDAACVDKVLELKEHKLDGKLIDPKRAKVYRQQQQQQQGGKGTMAGGRGG</sequence>
<dbReference type="GO" id="GO:0005654">
    <property type="term" value="C:nucleoplasm"/>
    <property type="evidence" value="ECO:0000318"/>
    <property type="project" value="GO_Central"/>
</dbReference>
<dbReference type="Bgee" id="ENSMODG00000005557">
    <property type="expression patterns" value="Expressed in adult mammalian kidney and 4 other cell types or tissues"/>
</dbReference>
<name>A0A5F8GH35_MONDO</name>
<dbReference type="Gene3D" id="3.30.70.330">
    <property type="match status" value="1"/>
</dbReference>
<dbReference type="FunFam" id="3.30.70.330:FF:000030">
    <property type="entry name" value="Heterogeneous nuclear ribonucleoprotein d0 isoform"/>
    <property type="match status" value="1"/>
</dbReference>
<dbReference type="GO" id="GO:0003723">
    <property type="term" value="F:RNA binding"/>
    <property type="evidence" value="ECO:0000318"/>
    <property type="project" value="GO_Central"/>
</dbReference>
<dbReference type="PROSITE" id="PS50102">
    <property type="entry name" value="RRM"/>
    <property type="match status" value="1"/>
</dbReference>
<keyword evidence="4" id="KW-0963">Cytoplasm</keyword>
<dbReference type="Pfam" id="PF00076">
    <property type="entry name" value="RRM_1"/>
    <property type="match status" value="1"/>
</dbReference>
<comment type="subcellular location">
    <subcellularLocation>
        <location evidence="2">Cytoplasm</location>
    </subcellularLocation>
    <subcellularLocation>
        <location evidence="1">Nucleus</location>
    </subcellularLocation>
</comment>
<organism evidence="11 12">
    <name type="scientific">Monodelphis domestica</name>
    <name type="common">Gray short-tailed opossum</name>
    <dbReference type="NCBI Taxonomy" id="13616"/>
    <lineage>
        <taxon>Eukaryota</taxon>
        <taxon>Metazoa</taxon>
        <taxon>Chordata</taxon>
        <taxon>Craniata</taxon>
        <taxon>Vertebrata</taxon>
        <taxon>Euteleostomi</taxon>
        <taxon>Mammalia</taxon>
        <taxon>Metatheria</taxon>
        <taxon>Didelphimorphia</taxon>
        <taxon>Didelphidae</taxon>
        <taxon>Monodelphis</taxon>
    </lineage>
</organism>
<dbReference type="InParanoid" id="A0A5F8GH35"/>
<keyword evidence="5" id="KW-0677">Repeat</keyword>
<proteinExistence type="predicted"/>
<dbReference type="Proteomes" id="UP000002280">
    <property type="component" value="Chromosome X"/>
</dbReference>
<dbReference type="SMART" id="SM00360">
    <property type="entry name" value="RRM"/>
    <property type="match status" value="1"/>
</dbReference>
<keyword evidence="7" id="KW-0539">Nucleus</keyword>
<evidence type="ECO:0000256" key="9">
    <source>
        <dbReference type="SAM" id="MobiDB-lite"/>
    </source>
</evidence>
<evidence type="ECO:0000256" key="1">
    <source>
        <dbReference type="ARBA" id="ARBA00004123"/>
    </source>
</evidence>
<keyword evidence="3" id="KW-0488">Methylation</keyword>
<dbReference type="STRING" id="13616.ENSMODP00000046471"/>
<feature type="domain" description="RRM" evidence="10">
    <location>
        <begin position="27"/>
        <end position="109"/>
    </location>
</feature>
<feature type="region of interest" description="Disordered" evidence="9">
    <location>
        <begin position="103"/>
        <end position="125"/>
    </location>
</feature>
<reference evidence="11 12" key="1">
    <citation type="journal article" date="2007" name="Nature">
        <title>Genome of the marsupial Monodelphis domestica reveals innovation in non-coding sequences.</title>
        <authorList>
            <person name="Mikkelsen T.S."/>
            <person name="Wakefield M.J."/>
            <person name="Aken B."/>
            <person name="Amemiya C.T."/>
            <person name="Chang J.L."/>
            <person name="Duke S."/>
            <person name="Garber M."/>
            <person name="Gentles A.J."/>
            <person name="Goodstadt L."/>
            <person name="Heger A."/>
            <person name="Jurka J."/>
            <person name="Kamal M."/>
            <person name="Mauceli E."/>
            <person name="Searle S.M."/>
            <person name="Sharpe T."/>
            <person name="Baker M.L."/>
            <person name="Batzer M.A."/>
            <person name="Benos P.V."/>
            <person name="Belov K."/>
            <person name="Clamp M."/>
            <person name="Cook A."/>
            <person name="Cuff J."/>
            <person name="Das R."/>
            <person name="Davidow L."/>
            <person name="Deakin J.E."/>
            <person name="Fazzari M.J."/>
            <person name="Glass J.L."/>
            <person name="Grabherr M."/>
            <person name="Greally J.M."/>
            <person name="Gu W."/>
            <person name="Hore T.A."/>
            <person name="Huttley G.A."/>
            <person name="Kleber M."/>
            <person name="Jirtle R.L."/>
            <person name="Koina E."/>
            <person name="Lee J.T."/>
            <person name="Mahony S."/>
            <person name="Marra M.A."/>
            <person name="Miller R.D."/>
            <person name="Nicholls R.D."/>
            <person name="Oda M."/>
            <person name="Papenfuss A.T."/>
            <person name="Parra Z.E."/>
            <person name="Pollock D.D."/>
            <person name="Ray D.A."/>
            <person name="Schein J.E."/>
            <person name="Speed T.P."/>
            <person name="Thompson K."/>
            <person name="VandeBerg J.L."/>
            <person name="Wade C.M."/>
            <person name="Walker J.A."/>
            <person name="Waters P.D."/>
            <person name="Webber C."/>
            <person name="Weidman J.R."/>
            <person name="Xie X."/>
            <person name="Zody M.C."/>
            <person name="Baldwin J."/>
            <person name="Abdouelleil A."/>
            <person name="Abdulkadir J."/>
            <person name="Abebe A."/>
            <person name="Abera B."/>
            <person name="Abreu J."/>
            <person name="Acer S.C."/>
            <person name="Aftuck L."/>
            <person name="Alexander A."/>
            <person name="An P."/>
            <person name="Anderson E."/>
            <person name="Anderson S."/>
            <person name="Arachi H."/>
            <person name="Azer M."/>
            <person name="Bachantsang P."/>
            <person name="Barry A."/>
            <person name="Bayul T."/>
            <person name="Berlin A."/>
            <person name="Bessette D."/>
            <person name="Bloom T."/>
            <person name="Bloom T."/>
            <person name="Boguslavskiy L."/>
            <person name="Bonnet C."/>
            <person name="Boukhgalter B."/>
            <person name="Bourzgui I."/>
            <person name="Brown A."/>
            <person name="Cahill P."/>
            <person name="Channer S."/>
            <person name="Cheshatsang Y."/>
            <person name="Chuda L."/>
            <person name="Citroen M."/>
            <person name="Collymore A."/>
            <person name="Cooke P."/>
            <person name="Costello M."/>
            <person name="D'Aco K."/>
            <person name="Daza R."/>
            <person name="De Haan G."/>
            <person name="DeGray S."/>
            <person name="DeMaso C."/>
            <person name="Dhargay N."/>
            <person name="Dooley K."/>
            <person name="Dooley E."/>
            <person name="Doricent M."/>
            <person name="Dorje P."/>
            <person name="Dorjee K."/>
            <person name="Dupes A."/>
            <person name="Elong R."/>
            <person name="Falk J."/>
            <person name="Farina A."/>
            <person name="Faro S."/>
            <person name="Ferguson D."/>
            <person name="Fisher S."/>
            <person name="Foley C.D."/>
            <person name="Franke A."/>
            <person name="Friedrich D."/>
            <person name="Gadbois L."/>
            <person name="Gearin G."/>
            <person name="Gearin C.R."/>
            <person name="Giannoukos G."/>
            <person name="Goode T."/>
            <person name="Graham J."/>
            <person name="Grandbois E."/>
            <person name="Grewal S."/>
            <person name="Gyaltsen K."/>
            <person name="Hafez N."/>
            <person name="Hagos B."/>
            <person name="Hall J."/>
            <person name="Henson C."/>
            <person name="Hollinger A."/>
            <person name="Honan T."/>
            <person name="Huard M.D."/>
            <person name="Hughes L."/>
            <person name="Hurhula B."/>
            <person name="Husby M.E."/>
            <person name="Kamat A."/>
            <person name="Kanga B."/>
            <person name="Kashin S."/>
            <person name="Khazanovich D."/>
            <person name="Kisner P."/>
            <person name="Lance K."/>
            <person name="Lara M."/>
            <person name="Lee W."/>
            <person name="Lennon N."/>
            <person name="Letendre F."/>
            <person name="LeVine R."/>
            <person name="Lipovsky A."/>
            <person name="Liu X."/>
            <person name="Liu J."/>
            <person name="Liu S."/>
            <person name="Lokyitsang T."/>
            <person name="Lokyitsang Y."/>
            <person name="Lubonja R."/>
            <person name="Lui A."/>
            <person name="MacDonald P."/>
            <person name="Magnisalis V."/>
            <person name="Maru K."/>
            <person name="Matthews C."/>
            <person name="McCusker W."/>
            <person name="McDonough S."/>
            <person name="Mehta T."/>
            <person name="Meldrim J."/>
            <person name="Meneus L."/>
            <person name="Mihai O."/>
            <person name="Mihalev A."/>
            <person name="Mihova T."/>
            <person name="Mittelman R."/>
            <person name="Mlenga V."/>
            <person name="Montmayeur A."/>
            <person name="Mulrain L."/>
            <person name="Navidi A."/>
            <person name="Naylor J."/>
            <person name="Negash T."/>
            <person name="Nguyen T."/>
            <person name="Nguyen N."/>
            <person name="Nicol R."/>
            <person name="Norbu C."/>
            <person name="Norbu N."/>
            <person name="Novod N."/>
            <person name="O'Neill B."/>
            <person name="Osman S."/>
            <person name="Markiewicz E."/>
            <person name="Oyono O.L."/>
            <person name="Patti C."/>
            <person name="Phunkhang P."/>
            <person name="Pierre F."/>
            <person name="Priest M."/>
            <person name="Raghuraman S."/>
            <person name="Rege F."/>
            <person name="Reyes R."/>
            <person name="Rise C."/>
            <person name="Rogov P."/>
            <person name="Ross K."/>
            <person name="Ryan E."/>
            <person name="Settipalli S."/>
            <person name="Shea T."/>
            <person name="Sherpa N."/>
            <person name="Shi L."/>
            <person name="Shih D."/>
            <person name="Sparrow T."/>
            <person name="Spaulding J."/>
            <person name="Stalker J."/>
            <person name="Stange-Thomann N."/>
            <person name="Stavropoulos S."/>
            <person name="Stone C."/>
            <person name="Strader C."/>
            <person name="Tesfaye S."/>
            <person name="Thomson T."/>
            <person name="Thoulutsang Y."/>
            <person name="Thoulutsang D."/>
            <person name="Topham K."/>
            <person name="Topping I."/>
            <person name="Tsamla T."/>
            <person name="Vassiliev H."/>
            <person name="Vo A."/>
            <person name="Wangchuk T."/>
            <person name="Wangdi T."/>
            <person name="Weiand M."/>
            <person name="Wilkinson J."/>
            <person name="Wilson A."/>
            <person name="Yadav S."/>
            <person name="Young G."/>
            <person name="Yu Q."/>
            <person name="Zembek L."/>
            <person name="Zhong D."/>
            <person name="Zimmer A."/>
            <person name="Zwirko Z."/>
            <person name="Jaffe D.B."/>
            <person name="Alvarez P."/>
            <person name="Brockman W."/>
            <person name="Butler J."/>
            <person name="Chin C."/>
            <person name="Gnerre S."/>
            <person name="MacCallum I."/>
            <person name="Graves J.A."/>
            <person name="Ponting C.P."/>
            <person name="Breen M."/>
            <person name="Samollow P.B."/>
            <person name="Lander E.S."/>
            <person name="Lindblad-Toh K."/>
        </authorList>
    </citation>
    <scope>NUCLEOTIDE SEQUENCE [LARGE SCALE GENOMIC DNA]</scope>
</reference>
<evidence type="ECO:0000256" key="6">
    <source>
        <dbReference type="ARBA" id="ARBA00022884"/>
    </source>
</evidence>
<reference evidence="11" key="3">
    <citation type="submission" date="2025-09" db="UniProtKB">
        <authorList>
            <consortium name="Ensembl"/>
        </authorList>
    </citation>
    <scope>IDENTIFICATION</scope>
</reference>
<feature type="compositionally biased region" description="Gly residues" evidence="9">
    <location>
        <begin position="114"/>
        <end position="125"/>
    </location>
</feature>
<evidence type="ECO:0000256" key="8">
    <source>
        <dbReference type="PROSITE-ProRule" id="PRU00176"/>
    </source>
</evidence>
<evidence type="ECO:0000256" key="7">
    <source>
        <dbReference type="ARBA" id="ARBA00023242"/>
    </source>
</evidence>
<dbReference type="GeneTree" id="ENSGT00940000154426"/>
<evidence type="ECO:0000256" key="3">
    <source>
        <dbReference type="ARBA" id="ARBA00022481"/>
    </source>
</evidence>
<dbReference type="GO" id="GO:0000785">
    <property type="term" value="C:chromatin"/>
    <property type="evidence" value="ECO:0000318"/>
    <property type="project" value="GO_Central"/>
</dbReference>